<evidence type="ECO:0000313" key="1">
    <source>
        <dbReference type="EMBL" id="KAK1135546.1"/>
    </source>
</evidence>
<dbReference type="Proteomes" id="UP001177670">
    <property type="component" value="Unassembled WGS sequence"/>
</dbReference>
<gene>
    <name evidence="1" type="ORF">K0M31_000132</name>
</gene>
<accession>A0AA40KWG0</accession>
<evidence type="ECO:0000313" key="2">
    <source>
        <dbReference type="Proteomes" id="UP001177670"/>
    </source>
</evidence>
<protein>
    <submittedName>
        <fullName evidence="1">Uncharacterized protein</fullName>
    </submittedName>
</protein>
<comment type="caution">
    <text evidence="1">The sequence shown here is derived from an EMBL/GenBank/DDBJ whole genome shotgun (WGS) entry which is preliminary data.</text>
</comment>
<dbReference type="AlphaFoldDB" id="A0AA40KWG0"/>
<name>A0AA40KWG0_9HYME</name>
<sequence>MKERKAETKGIDICVGKYISSYIPAKRNTRKPSSCLPPLSGGSSFSGVLRLRLDNMEGGKCAARVKVNPSTNFIETPAEVHARDYYTPKLDDFQPISRHGDVDV</sequence>
<reference evidence="1" key="1">
    <citation type="submission" date="2021-10" db="EMBL/GenBank/DDBJ databases">
        <title>Melipona bicolor Genome sequencing and assembly.</title>
        <authorList>
            <person name="Araujo N.S."/>
            <person name="Arias M.C."/>
        </authorList>
    </citation>
    <scope>NUCLEOTIDE SEQUENCE</scope>
    <source>
        <strain evidence="1">USP_2M_L1-L4_2017</strain>
        <tissue evidence="1">Whole body</tissue>
    </source>
</reference>
<keyword evidence="2" id="KW-1185">Reference proteome</keyword>
<proteinExistence type="predicted"/>
<dbReference type="EMBL" id="JAHYIQ010000001">
    <property type="protein sequence ID" value="KAK1135546.1"/>
    <property type="molecule type" value="Genomic_DNA"/>
</dbReference>
<organism evidence="1 2">
    <name type="scientific">Melipona bicolor</name>
    <dbReference type="NCBI Taxonomy" id="60889"/>
    <lineage>
        <taxon>Eukaryota</taxon>
        <taxon>Metazoa</taxon>
        <taxon>Ecdysozoa</taxon>
        <taxon>Arthropoda</taxon>
        <taxon>Hexapoda</taxon>
        <taxon>Insecta</taxon>
        <taxon>Pterygota</taxon>
        <taxon>Neoptera</taxon>
        <taxon>Endopterygota</taxon>
        <taxon>Hymenoptera</taxon>
        <taxon>Apocrita</taxon>
        <taxon>Aculeata</taxon>
        <taxon>Apoidea</taxon>
        <taxon>Anthophila</taxon>
        <taxon>Apidae</taxon>
        <taxon>Melipona</taxon>
    </lineage>
</organism>